<reference evidence="1" key="1">
    <citation type="journal article" date="2020" name="Nature">
        <title>Giant virus diversity and host interactions through global metagenomics.</title>
        <authorList>
            <person name="Schulz F."/>
            <person name="Roux S."/>
            <person name="Paez-Espino D."/>
            <person name="Jungbluth S."/>
            <person name="Walsh D.A."/>
            <person name="Denef V.J."/>
            <person name="McMahon K.D."/>
            <person name="Konstantinidis K.T."/>
            <person name="Eloe-Fadrosh E.A."/>
            <person name="Kyrpides N.C."/>
            <person name="Woyke T."/>
        </authorList>
    </citation>
    <scope>NUCLEOTIDE SEQUENCE</scope>
    <source>
        <strain evidence="1">GVMAG-M-3300027770-73</strain>
    </source>
</reference>
<organism evidence="1">
    <name type="scientific">viral metagenome</name>
    <dbReference type="NCBI Taxonomy" id="1070528"/>
    <lineage>
        <taxon>unclassified sequences</taxon>
        <taxon>metagenomes</taxon>
        <taxon>organismal metagenomes</taxon>
    </lineage>
</organism>
<evidence type="ECO:0000313" key="1">
    <source>
        <dbReference type="EMBL" id="QHU28413.1"/>
    </source>
</evidence>
<dbReference type="Pfam" id="PF08795">
    <property type="entry name" value="DUF1796"/>
    <property type="match status" value="1"/>
</dbReference>
<sequence length="204" mass="24283">MDYTPVNSNINLTDYDCIVSLGNKCPTASIMNELNMRTESFPFDYIPTTPALILKYLKNPELFFPKKNKIYNNDGVWFGHFNTSDKYEDTVNTFWRRFERLYKALKDHKKILFIYSSEADIYNELGNKYSDNYKELCNIKDYVKSYNLINFKIVAIHTNKWFNNSENISNYTIIVPDCYSKHDDVTTNEYRRVLKLLMKKIFNI</sequence>
<name>A0A6C0LCU1_9ZZZZ</name>
<dbReference type="EMBL" id="MN740472">
    <property type="protein sequence ID" value="QHU28413.1"/>
    <property type="molecule type" value="Genomic_DNA"/>
</dbReference>
<accession>A0A6C0LCU1</accession>
<proteinExistence type="predicted"/>
<protein>
    <submittedName>
        <fullName evidence="1">Uncharacterized protein</fullName>
    </submittedName>
</protein>
<dbReference type="AlphaFoldDB" id="A0A6C0LCU1"/>
<dbReference type="InterPro" id="IPR014903">
    <property type="entry name" value="DUF1796"/>
</dbReference>